<feature type="domain" description="Secretin/TonB short N-terminal" evidence="9">
    <location>
        <begin position="47"/>
        <end position="96"/>
    </location>
</feature>
<dbReference type="Pfam" id="PF07660">
    <property type="entry name" value="STN"/>
    <property type="match status" value="1"/>
</dbReference>
<dbReference type="Pfam" id="PF07715">
    <property type="entry name" value="Plug"/>
    <property type="match status" value="1"/>
</dbReference>
<dbReference type="PROSITE" id="PS52016">
    <property type="entry name" value="TONB_DEPENDENT_REC_3"/>
    <property type="match status" value="1"/>
</dbReference>
<evidence type="ECO:0000256" key="5">
    <source>
        <dbReference type="ARBA" id="ARBA00023136"/>
    </source>
</evidence>
<keyword evidence="5 7" id="KW-0472">Membrane</keyword>
<dbReference type="InterPro" id="IPR012910">
    <property type="entry name" value="Plug_dom"/>
</dbReference>
<keyword evidence="6 7" id="KW-0998">Cell outer membrane</keyword>
<evidence type="ECO:0000256" key="8">
    <source>
        <dbReference type="SAM" id="SignalP"/>
    </source>
</evidence>
<sequence>MKLIILFICLLSLSSVANTFSQQITLSVKNEKLVNVIKELRKQSKGYDFALNSTVLDKAKPVTLKFQNLEFKKALDLLFKDQPLRYEIKNKTILIKEKPIPHTSDNTIENNNVFNPLGLDLQQEVIQGRVVDSLGNPMPGVTVRVLGTKKSTMTDHNGSYRLFDVKHGTQVSFSFLGYKTRTVTVSGNVLNIALQFGQDFLDEVVINTGYYSLPLERSTGAVTYLDEKQLSDITAVSLKDKLEGLVPGLLFEPNYNSDQDASTDRSRAIVLRGQNNTAGNTMPLIVVDGFPIITTDGIDPWSTINPNDVKDVTVLKDAAAAAIWGGQSANGVIVITTKRGGATGSSINADIEYIAQPTPNLYDIPFASSTEAVDIYKYMFKETTYFNTLTSATNRSRYDFPAYMDLLVQWKAKEITEEQLDQELQELAKIDVRDEFTDLFLRKERYKKATVSFSSVSSNNNLRASVMTLNNEKFSYGNSGNQIIGNMNNIFSPNKWLSVNFGLNISVANNKLNGVDIRDLQSIPQMSKILDENGDYLPMIKQSGEFYYTVPTSKRRELVEQYNLPYDWDWNLKREIDNTDIKENKKDLRVTGGLTLTPFEGVNLDLLYKYQNNDGLYSNYMNTDTWYVRNAVLNYYRKDTDQFPIPQGGMLYERRDGFISQYGRFQATVNKTWSDHNIRALGGMELRADYRESIPYGYYGYDPVSLTHVTALDHKNTVSGPPLSTGLGTTTPAIPPIPTLRSTSISIRGRDDRFLSYYGNIGYSYKNRYDVTGSVRLDKTNLYGRTATYREHPQWSAGAGYILSNEDFFKVKPLNFLKFRVAYGLNGLIDKSASGYISATAWLDPINQAPYGSIQVTPNPGLTWEKTANLNFGMDFGMFSNRLKGTIEIYKKNTTNVLAEFEVNPTYGFYYDGAVLNQGKMKNKGVEIELSGLVIDSKLKWRSAFNYSHNKNEVVNIKVAGTNMATRTTMSQFYSIPGLPTDYISVAEFAGYDDQGLLQVMYEGKPQNILAVPYIGADLDDLFKYAGQRSPKHYGSWINNFTYGNFELSARLQYSFGHKFLNDSPPRSTLYYMQLSSSYFTFLPQLMVDRWMSPEDNETASMYGLTTRVANYNATIANDILSEYNSRNLLDAGNIRLQSISLAYRLPGSVLGKVFKNARVQVQARNLKPIYLVNKEGIDPLFPKYSGSLYSAYYNTVRSRPEYSISLKFGL</sequence>
<feature type="chain" id="PRO_5047171558" evidence="8">
    <location>
        <begin position="18"/>
        <end position="1211"/>
    </location>
</feature>
<keyword evidence="4 7" id="KW-0812">Transmembrane</keyword>
<comment type="subcellular location">
    <subcellularLocation>
        <location evidence="1 7">Cell outer membrane</location>
        <topology evidence="1 7">Multi-pass membrane protein</topology>
    </subcellularLocation>
</comment>
<gene>
    <name evidence="11" type="ORF">JKG61_13610</name>
</gene>
<feature type="signal peptide" evidence="8">
    <location>
        <begin position="1"/>
        <end position="17"/>
    </location>
</feature>
<evidence type="ECO:0000256" key="2">
    <source>
        <dbReference type="ARBA" id="ARBA00022448"/>
    </source>
</evidence>
<dbReference type="InterPro" id="IPR023997">
    <property type="entry name" value="TonB-dep_OMP_SusC/RagA_CS"/>
</dbReference>
<dbReference type="EMBL" id="JAERTY010000007">
    <property type="protein sequence ID" value="MBL1409793.1"/>
    <property type="molecule type" value="Genomic_DNA"/>
</dbReference>
<dbReference type="InterPro" id="IPR036942">
    <property type="entry name" value="Beta-barrel_TonB_sf"/>
</dbReference>
<protein>
    <submittedName>
        <fullName evidence="11">SusC/RagA family TonB-linked outer membrane protein</fullName>
    </submittedName>
</protein>
<dbReference type="Gene3D" id="2.40.170.20">
    <property type="entry name" value="TonB-dependent receptor, beta-barrel domain"/>
    <property type="match status" value="1"/>
</dbReference>
<dbReference type="InterPro" id="IPR008969">
    <property type="entry name" value="CarboxyPept-like_regulatory"/>
</dbReference>
<feature type="domain" description="TonB-dependent receptor plug" evidence="10">
    <location>
        <begin position="215"/>
        <end position="332"/>
    </location>
</feature>
<dbReference type="SUPFAM" id="SSF49464">
    <property type="entry name" value="Carboxypeptidase regulatory domain-like"/>
    <property type="match status" value="1"/>
</dbReference>
<dbReference type="Gene3D" id="2.170.130.10">
    <property type="entry name" value="TonB-dependent receptor, plug domain"/>
    <property type="match status" value="1"/>
</dbReference>
<keyword evidence="12" id="KW-1185">Reference proteome</keyword>
<dbReference type="NCBIfam" id="TIGR04057">
    <property type="entry name" value="SusC_RagA_signa"/>
    <property type="match status" value="1"/>
</dbReference>
<evidence type="ECO:0000313" key="12">
    <source>
        <dbReference type="Proteomes" id="UP000625283"/>
    </source>
</evidence>
<evidence type="ECO:0000256" key="6">
    <source>
        <dbReference type="ARBA" id="ARBA00023237"/>
    </source>
</evidence>
<reference evidence="11 12" key="1">
    <citation type="submission" date="2021-01" db="EMBL/GenBank/DDBJ databases">
        <title>C459-1 draft genome sequence.</title>
        <authorList>
            <person name="Zhang X.-F."/>
        </authorList>
    </citation>
    <scope>NUCLEOTIDE SEQUENCE [LARGE SCALE GENOMIC DNA]</scope>
    <source>
        <strain evidence="12">C459-1</strain>
    </source>
</reference>
<keyword evidence="8" id="KW-0732">Signal</keyword>
<evidence type="ECO:0000256" key="1">
    <source>
        <dbReference type="ARBA" id="ARBA00004571"/>
    </source>
</evidence>
<evidence type="ECO:0000259" key="9">
    <source>
        <dbReference type="Pfam" id="PF07660"/>
    </source>
</evidence>
<dbReference type="Pfam" id="PF13715">
    <property type="entry name" value="CarbopepD_reg_2"/>
    <property type="match status" value="1"/>
</dbReference>
<dbReference type="Proteomes" id="UP000625283">
    <property type="component" value="Unassembled WGS sequence"/>
</dbReference>
<dbReference type="SUPFAM" id="SSF56935">
    <property type="entry name" value="Porins"/>
    <property type="match status" value="1"/>
</dbReference>
<dbReference type="InterPro" id="IPR011662">
    <property type="entry name" value="Secretin/TonB_short_N"/>
</dbReference>
<evidence type="ECO:0000259" key="10">
    <source>
        <dbReference type="Pfam" id="PF07715"/>
    </source>
</evidence>
<organism evidence="11 12">
    <name type="scientific">Sphingobacterium faecale</name>
    <dbReference type="NCBI Taxonomy" id="2803775"/>
    <lineage>
        <taxon>Bacteria</taxon>
        <taxon>Pseudomonadati</taxon>
        <taxon>Bacteroidota</taxon>
        <taxon>Sphingobacteriia</taxon>
        <taxon>Sphingobacteriales</taxon>
        <taxon>Sphingobacteriaceae</taxon>
        <taxon>Sphingobacterium</taxon>
    </lineage>
</organism>
<proteinExistence type="inferred from homology"/>
<evidence type="ECO:0000256" key="7">
    <source>
        <dbReference type="PROSITE-ProRule" id="PRU01360"/>
    </source>
</evidence>
<evidence type="ECO:0000256" key="4">
    <source>
        <dbReference type="ARBA" id="ARBA00022692"/>
    </source>
</evidence>
<accession>A0ABS1R511</accession>
<evidence type="ECO:0000313" key="11">
    <source>
        <dbReference type="EMBL" id="MBL1409793.1"/>
    </source>
</evidence>
<dbReference type="NCBIfam" id="TIGR04056">
    <property type="entry name" value="OMP_RagA_SusC"/>
    <property type="match status" value="1"/>
</dbReference>
<name>A0ABS1R511_9SPHI</name>
<dbReference type="Gene3D" id="2.60.40.1120">
    <property type="entry name" value="Carboxypeptidase-like, regulatory domain"/>
    <property type="match status" value="1"/>
</dbReference>
<keyword evidence="3 7" id="KW-1134">Transmembrane beta strand</keyword>
<dbReference type="InterPro" id="IPR039426">
    <property type="entry name" value="TonB-dep_rcpt-like"/>
</dbReference>
<keyword evidence="2 7" id="KW-0813">Transport</keyword>
<evidence type="ECO:0000256" key="3">
    <source>
        <dbReference type="ARBA" id="ARBA00022452"/>
    </source>
</evidence>
<comment type="similarity">
    <text evidence="7">Belongs to the TonB-dependent receptor family.</text>
</comment>
<comment type="caution">
    <text evidence="11">The sequence shown here is derived from an EMBL/GenBank/DDBJ whole genome shotgun (WGS) entry which is preliminary data.</text>
</comment>
<dbReference type="InterPro" id="IPR037066">
    <property type="entry name" value="Plug_dom_sf"/>
</dbReference>
<dbReference type="InterPro" id="IPR023996">
    <property type="entry name" value="TonB-dep_OMP_SusC/RagA"/>
</dbReference>